<comment type="subcellular location">
    <subcellularLocation>
        <location evidence="1">Cytoplasm</location>
        <location evidence="1">Cytosol</location>
    </subcellularLocation>
</comment>
<dbReference type="SUPFAM" id="SSF53448">
    <property type="entry name" value="Nucleotide-diphospho-sugar transferases"/>
    <property type="match status" value="1"/>
</dbReference>
<evidence type="ECO:0000256" key="1">
    <source>
        <dbReference type="ARBA" id="ARBA00004514"/>
    </source>
</evidence>
<evidence type="ECO:0000256" key="6">
    <source>
        <dbReference type="ARBA" id="ARBA00022917"/>
    </source>
</evidence>
<accession>A0A4U0TVL2</accession>
<dbReference type="GO" id="GO:0005085">
    <property type="term" value="F:guanyl-nucleotide exchange factor activity"/>
    <property type="evidence" value="ECO:0007669"/>
    <property type="project" value="TreeGrafter"/>
</dbReference>
<dbReference type="PANTHER" id="PTHR45989">
    <property type="entry name" value="TRANSLATION INITIATION FACTOR EIF-2B SUBUNIT GAMMA"/>
    <property type="match status" value="1"/>
</dbReference>
<sequence length="534" mass="56871">MAPGPFPSPGLQALILCGPGLSLTPFTSHPSTLPKALLPLANRPLLWYPLTWLLRAGITHITIITPPEAADAITAALKTHPALTELRVKPEVLAPKGLGMEMGTAGVLGLEEVRSAVKGDFVVVGCDFVCEVEGKALVQEWQRRNFLLASGGGRKGGLGMFYPVEGKKGETDFLATVAEQAGRAGNGVGSGVERVVACMPSDTLKDRVEEDGGVLRVRQRLMQRFGQVKLRTRHRDAHVYFLPHWVMEFVRRNPGFESLSEDVLGWWVKAGWQGPELVEKLALNEVLGAADHRSTAAVDGEYDGQESQGTENARPTASALSSTNASIHPQTHHQGQQAPSIPPFLAYIPPSSPTSPNMPLILRVDTTPALLRTTLSLAALPPNTPTNPLAHQHKIHPSATLAPQTRISPDDTLIAPNVLIASRANLKNCVIGANSSIGGDVRLTGCLVMEGVTIGEGVVMTGCVIGKGAKVEGGGKGKGTKLVECEVAPLFVVEAGTEGKGEKFMAFETGEMDGEGDEDAENDEESEEEEEDEE</sequence>
<dbReference type="InterPro" id="IPR051960">
    <property type="entry name" value="eIF2B_gamma"/>
</dbReference>
<dbReference type="Proteomes" id="UP000308549">
    <property type="component" value="Unassembled WGS sequence"/>
</dbReference>
<dbReference type="InterPro" id="IPR005835">
    <property type="entry name" value="NTP_transferase_dom"/>
</dbReference>
<evidence type="ECO:0000313" key="16">
    <source>
        <dbReference type="Proteomes" id="UP000308549"/>
    </source>
</evidence>
<evidence type="ECO:0000256" key="11">
    <source>
        <dbReference type="ARBA" id="ARBA00045373"/>
    </source>
</evidence>
<organism evidence="15 16">
    <name type="scientific">Salinomyces thailandicus</name>
    <dbReference type="NCBI Taxonomy" id="706561"/>
    <lineage>
        <taxon>Eukaryota</taxon>
        <taxon>Fungi</taxon>
        <taxon>Dikarya</taxon>
        <taxon>Ascomycota</taxon>
        <taxon>Pezizomycotina</taxon>
        <taxon>Dothideomycetes</taxon>
        <taxon>Dothideomycetidae</taxon>
        <taxon>Mycosphaerellales</taxon>
        <taxon>Teratosphaeriaceae</taxon>
        <taxon>Salinomyces</taxon>
    </lineage>
</organism>
<evidence type="ECO:0000313" key="15">
    <source>
        <dbReference type="EMBL" id="TKA25875.1"/>
    </source>
</evidence>
<dbReference type="GO" id="GO:0005829">
    <property type="term" value="C:cytosol"/>
    <property type="evidence" value="ECO:0007669"/>
    <property type="project" value="UniProtKB-SubCell"/>
</dbReference>
<evidence type="ECO:0000256" key="4">
    <source>
        <dbReference type="ARBA" id="ARBA00022490"/>
    </source>
</evidence>
<gene>
    <name evidence="15" type="ORF">B0A50_05630</name>
</gene>
<comment type="caution">
    <text evidence="15">The sequence shown here is derived from an EMBL/GenBank/DDBJ whole genome shotgun (WGS) entry which is preliminary data.</text>
</comment>
<name>A0A4U0TVL2_9PEZI</name>
<evidence type="ECO:0000256" key="12">
    <source>
        <dbReference type="ARBA" id="ARBA00046432"/>
    </source>
</evidence>
<dbReference type="PANTHER" id="PTHR45989:SF1">
    <property type="entry name" value="TRANSLATION INITIATION FACTOR EIF-2B SUBUNIT GAMMA"/>
    <property type="match status" value="1"/>
</dbReference>
<reference evidence="15 16" key="1">
    <citation type="submission" date="2017-03" db="EMBL/GenBank/DDBJ databases">
        <title>Genomes of endolithic fungi from Antarctica.</title>
        <authorList>
            <person name="Coleine C."/>
            <person name="Masonjones S."/>
            <person name="Stajich J.E."/>
        </authorList>
    </citation>
    <scope>NUCLEOTIDE SEQUENCE [LARGE SCALE GENOMIC DNA]</scope>
    <source>
        <strain evidence="15 16">CCFEE 6315</strain>
    </source>
</reference>
<comment type="function">
    <text evidence="11">Acts as a component of the translation initiation factor 2B (eIF2B) complex, which catalyzes the exchange of GDP for GTP on the eukaryotic initiation factor 2 (eIF2) complex gamma subunit. Its guanine nucleotide exchange factor activity is repressed when bound to eIF2 complex phosphorylated on the alpha subunit, thereby limiting the amount of methionyl-initiator methionine tRNA available to the ribosome and consequently global translation is repressed.</text>
</comment>
<dbReference type="AlphaFoldDB" id="A0A4U0TVL2"/>
<evidence type="ECO:0000256" key="9">
    <source>
        <dbReference type="ARBA" id="ARBA00044196"/>
    </source>
</evidence>
<feature type="region of interest" description="Disordered" evidence="13">
    <location>
        <begin position="508"/>
        <end position="534"/>
    </location>
</feature>
<keyword evidence="5" id="KW-0396">Initiation factor</keyword>
<evidence type="ECO:0000256" key="2">
    <source>
        <dbReference type="ARBA" id="ARBA00007878"/>
    </source>
</evidence>
<evidence type="ECO:0000256" key="13">
    <source>
        <dbReference type="SAM" id="MobiDB-lite"/>
    </source>
</evidence>
<dbReference type="GO" id="GO:0005851">
    <property type="term" value="C:eukaryotic translation initiation factor 2B complex"/>
    <property type="evidence" value="ECO:0007669"/>
    <property type="project" value="TreeGrafter"/>
</dbReference>
<feature type="domain" description="Nucleotidyl transferase" evidence="14">
    <location>
        <begin position="18"/>
        <end position="145"/>
    </location>
</feature>
<proteinExistence type="inferred from homology"/>
<evidence type="ECO:0000256" key="3">
    <source>
        <dbReference type="ARBA" id="ARBA00018601"/>
    </source>
</evidence>
<keyword evidence="16" id="KW-1185">Reference proteome</keyword>
<dbReference type="Gene3D" id="3.90.550.10">
    <property type="entry name" value="Spore Coat Polysaccharide Biosynthesis Protein SpsA, Chain A"/>
    <property type="match status" value="1"/>
</dbReference>
<dbReference type="Pfam" id="PF00483">
    <property type="entry name" value="NTP_transferase"/>
    <property type="match status" value="1"/>
</dbReference>
<evidence type="ECO:0000256" key="7">
    <source>
        <dbReference type="ARBA" id="ARBA00030179"/>
    </source>
</evidence>
<dbReference type="EMBL" id="NAJL01000032">
    <property type="protein sequence ID" value="TKA25875.1"/>
    <property type="molecule type" value="Genomic_DNA"/>
</dbReference>
<comment type="similarity">
    <text evidence="2">Belongs to the eIF-2B gamma/epsilon subunits family.</text>
</comment>
<dbReference type="GO" id="GO:0003743">
    <property type="term" value="F:translation initiation factor activity"/>
    <property type="evidence" value="ECO:0007669"/>
    <property type="project" value="UniProtKB-KW"/>
</dbReference>
<keyword evidence="6" id="KW-0648">Protein biosynthesis</keyword>
<dbReference type="OrthoDB" id="10250549at2759"/>
<evidence type="ECO:0000256" key="8">
    <source>
        <dbReference type="ARBA" id="ARBA00031190"/>
    </source>
</evidence>
<feature type="compositionally biased region" description="Acidic residues" evidence="13">
    <location>
        <begin position="510"/>
        <end position="534"/>
    </location>
</feature>
<feature type="compositionally biased region" description="Polar residues" evidence="13">
    <location>
        <begin position="305"/>
        <end position="339"/>
    </location>
</feature>
<keyword evidence="4" id="KW-0963">Cytoplasm</keyword>
<evidence type="ECO:0000256" key="10">
    <source>
        <dbReference type="ARBA" id="ARBA00044229"/>
    </source>
</evidence>
<evidence type="ECO:0000259" key="14">
    <source>
        <dbReference type="Pfam" id="PF00483"/>
    </source>
</evidence>
<evidence type="ECO:0000256" key="5">
    <source>
        <dbReference type="ARBA" id="ARBA00022540"/>
    </source>
</evidence>
<feature type="region of interest" description="Disordered" evidence="13">
    <location>
        <begin position="299"/>
        <end position="342"/>
    </location>
</feature>
<protein>
    <recommendedName>
        <fullName evidence="3">Mannose-1-phosphate guanyltransferase</fullName>
    </recommendedName>
    <alternativeName>
        <fullName evidence="8">GDP-mannose pyrophosphorylase</fullName>
    </alternativeName>
    <alternativeName>
        <fullName evidence="7">GTP-mannose-1-phosphate guanylyltransferase</fullName>
    </alternativeName>
    <alternativeName>
        <fullName evidence="9">Translation initiation factor eIF2B subunit gamma</fullName>
    </alternativeName>
    <alternativeName>
        <fullName evidence="10">eIF2B GDP-GTP exchange factor subunit gamma</fullName>
    </alternativeName>
</protein>
<dbReference type="Gene3D" id="2.160.10.10">
    <property type="entry name" value="Hexapeptide repeat proteins"/>
    <property type="match status" value="1"/>
</dbReference>
<dbReference type="InterPro" id="IPR029044">
    <property type="entry name" value="Nucleotide-diphossugar_trans"/>
</dbReference>
<dbReference type="GO" id="GO:0002183">
    <property type="term" value="P:cytoplasmic translational initiation"/>
    <property type="evidence" value="ECO:0007669"/>
    <property type="project" value="TreeGrafter"/>
</dbReference>
<comment type="subunit">
    <text evidence="12">Component of the translation initiation factor 2B (eIF2B) complex which is a heterodecamer of two sets of five different subunits: alpha, beta, gamma, delta and epsilon. Subunits alpha, beta and delta comprise a regulatory subcomplex and subunits epsilon and gamma comprise a catalytic subcomplex. Within the complex, the hexameric regulatory complex resides at the center, with the two heterodimeric catalytic subcomplexes bound on opposite sides.</text>
</comment>